<dbReference type="AlphaFoldDB" id="A0A2G8K853"/>
<evidence type="ECO:0000313" key="3">
    <source>
        <dbReference type="EMBL" id="PIK44129.1"/>
    </source>
</evidence>
<protein>
    <recommendedName>
        <fullName evidence="2">Ig-like domain-containing protein</fullName>
    </recommendedName>
</protein>
<dbReference type="SUPFAM" id="SSF52540">
    <property type="entry name" value="P-loop containing nucleoside triphosphate hydrolases"/>
    <property type="match status" value="1"/>
</dbReference>
<accession>A0A2G8K853</accession>
<dbReference type="EMBL" id="MRZV01000798">
    <property type="protein sequence ID" value="PIK44129.1"/>
    <property type="molecule type" value="Genomic_DNA"/>
</dbReference>
<dbReference type="InterPro" id="IPR027417">
    <property type="entry name" value="P-loop_NTPase"/>
</dbReference>
<dbReference type="InterPro" id="IPR007110">
    <property type="entry name" value="Ig-like_dom"/>
</dbReference>
<sequence>MLFLPISQAKPTQLCPKIPACAECEKCNVILPENETANLNCFIEGVRSQPVMYWTYEGVANVTKNESHCELTNHTRVTWTVSTMIVYKMPCGETAVFNCYIHSDGWLLNMTLTSKVEVNSAIICIGISVCLTRSYTTSRKRKDPLKDALKKYFLKPFNSGVNSSYAVCDCVIRTSEGDAYDATSDNILKESFFNNSDCVIFTGKVGYGKTYLFQHVARLWAKGEILQNAIVIYIKLKPFCKKACILEEVVKSMDGQFQSVEAFSNILQEQEEHIPCGQRTPTKRNDNRIKLQEDTYKKVKSHADTLTELQSRLITLTKEISRIDGDKNDYLHQLKVQGNPPSLPAQLNHSEEFTDSWNQVL</sequence>
<proteinExistence type="predicted"/>
<evidence type="ECO:0000313" key="4">
    <source>
        <dbReference type="Proteomes" id="UP000230750"/>
    </source>
</evidence>
<evidence type="ECO:0000259" key="2">
    <source>
        <dbReference type="PROSITE" id="PS50835"/>
    </source>
</evidence>
<comment type="caution">
    <text evidence="3">The sequence shown here is derived from an EMBL/GenBank/DDBJ whole genome shotgun (WGS) entry which is preliminary data.</text>
</comment>
<dbReference type="Proteomes" id="UP000230750">
    <property type="component" value="Unassembled WGS sequence"/>
</dbReference>
<feature type="domain" description="Ig-like" evidence="2">
    <location>
        <begin position="16"/>
        <end position="119"/>
    </location>
</feature>
<evidence type="ECO:0000256" key="1">
    <source>
        <dbReference type="SAM" id="MobiDB-lite"/>
    </source>
</evidence>
<keyword evidence="4" id="KW-1185">Reference proteome</keyword>
<gene>
    <name evidence="3" type="ORF">BSL78_19017</name>
</gene>
<dbReference type="PROSITE" id="PS50835">
    <property type="entry name" value="IG_LIKE"/>
    <property type="match status" value="1"/>
</dbReference>
<reference evidence="3 4" key="1">
    <citation type="journal article" date="2017" name="PLoS Biol.">
        <title>The sea cucumber genome provides insights into morphological evolution and visceral regeneration.</title>
        <authorList>
            <person name="Zhang X."/>
            <person name="Sun L."/>
            <person name="Yuan J."/>
            <person name="Sun Y."/>
            <person name="Gao Y."/>
            <person name="Zhang L."/>
            <person name="Li S."/>
            <person name="Dai H."/>
            <person name="Hamel J.F."/>
            <person name="Liu C."/>
            <person name="Yu Y."/>
            <person name="Liu S."/>
            <person name="Lin W."/>
            <person name="Guo K."/>
            <person name="Jin S."/>
            <person name="Xu P."/>
            <person name="Storey K.B."/>
            <person name="Huan P."/>
            <person name="Zhang T."/>
            <person name="Zhou Y."/>
            <person name="Zhang J."/>
            <person name="Lin C."/>
            <person name="Li X."/>
            <person name="Xing L."/>
            <person name="Huo D."/>
            <person name="Sun M."/>
            <person name="Wang L."/>
            <person name="Mercier A."/>
            <person name="Li F."/>
            <person name="Yang H."/>
            <person name="Xiang J."/>
        </authorList>
    </citation>
    <scope>NUCLEOTIDE SEQUENCE [LARGE SCALE GENOMIC DNA]</scope>
    <source>
        <strain evidence="3">Shaxun</strain>
        <tissue evidence="3">Muscle</tissue>
    </source>
</reference>
<organism evidence="3 4">
    <name type="scientific">Stichopus japonicus</name>
    <name type="common">Sea cucumber</name>
    <dbReference type="NCBI Taxonomy" id="307972"/>
    <lineage>
        <taxon>Eukaryota</taxon>
        <taxon>Metazoa</taxon>
        <taxon>Echinodermata</taxon>
        <taxon>Eleutherozoa</taxon>
        <taxon>Echinozoa</taxon>
        <taxon>Holothuroidea</taxon>
        <taxon>Aspidochirotacea</taxon>
        <taxon>Aspidochirotida</taxon>
        <taxon>Stichopodidae</taxon>
        <taxon>Apostichopus</taxon>
    </lineage>
</organism>
<feature type="region of interest" description="Disordered" evidence="1">
    <location>
        <begin position="339"/>
        <end position="361"/>
    </location>
</feature>
<dbReference type="OrthoDB" id="10071976at2759"/>
<name>A0A2G8K853_STIJA</name>
<dbReference type="Gene3D" id="3.40.50.300">
    <property type="entry name" value="P-loop containing nucleotide triphosphate hydrolases"/>
    <property type="match status" value="1"/>
</dbReference>